<name>F4XY80_9CYAN</name>
<dbReference type="eggNOG" id="ENOG5032K05">
    <property type="taxonomic scope" value="Bacteria"/>
</dbReference>
<dbReference type="Proteomes" id="UP000003959">
    <property type="component" value="Unassembled WGS sequence"/>
</dbReference>
<accession>F4XY80</accession>
<evidence type="ECO:0000313" key="1">
    <source>
        <dbReference type="EMBL" id="EGJ30477.1"/>
    </source>
</evidence>
<dbReference type="EMBL" id="GL890953">
    <property type="protein sequence ID" value="EGJ30477.1"/>
    <property type="molecule type" value="Genomic_DNA"/>
</dbReference>
<gene>
    <name evidence="1" type="ORF">LYNGBM3L_50360</name>
</gene>
<dbReference type="AlphaFoldDB" id="F4XY80"/>
<reference evidence="2" key="1">
    <citation type="journal article" date="2011" name="Proc. Natl. Acad. Sci. U.S.A.">
        <title>Genomic insights into the physiology and ecology of the marine filamentous cyanobacterium Lyngbya majuscula.</title>
        <authorList>
            <person name="Jones A.C."/>
            <person name="Monroe E.A."/>
            <person name="Podell S."/>
            <person name="Hess W.R."/>
            <person name="Klages S."/>
            <person name="Esquenazi E."/>
            <person name="Niessen S."/>
            <person name="Hoover H."/>
            <person name="Rothmann M."/>
            <person name="Lasken R.S."/>
            <person name="Yates J.R.III."/>
            <person name="Reinhardt R."/>
            <person name="Kube M."/>
            <person name="Burkart M.D."/>
            <person name="Allen E.E."/>
            <person name="Dorrestein P.C."/>
            <person name="Gerwick W.H."/>
            <person name="Gerwick L."/>
        </authorList>
    </citation>
    <scope>NUCLEOTIDE SEQUENCE [LARGE SCALE GENOMIC DNA]</scope>
    <source>
        <strain evidence="2">3L</strain>
    </source>
</reference>
<evidence type="ECO:0008006" key="3">
    <source>
        <dbReference type="Google" id="ProtNLM"/>
    </source>
</evidence>
<organism evidence="1 2">
    <name type="scientific">Moorena producens 3L</name>
    <dbReference type="NCBI Taxonomy" id="489825"/>
    <lineage>
        <taxon>Bacteria</taxon>
        <taxon>Bacillati</taxon>
        <taxon>Cyanobacteriota</taxon>
        <taxon>Cyanophyceae</taxon>
        <taxon>Coleofasciculales</taxon>
        <taxon>Coleofasciculaceae</taxon>
        <taxon>Moorena</taxon>
    </lineage>
</organism>
<dbReference type="HOGENOM" id="CLU_933226_0_0_3"/>
<sequence>MKGIIRSSLRSIVQRLLWSEICQISDLKSNFSTLEDELNLLKIKSSALSPSIDESLVFRKNTDDFIYDEIFVIGSGPSLLDLTQEEKNYISSKTSVAMNRYILYWDLIGIWPQFIFMADAIGIGKKAFKQVELKLLNTEKKLPIFILENYFKSFVHPNLLSIFFIRDTSKGENLKWANSLNENIFYRRGSLTCLLNVLAILRIAPVIKLIGIDLNRGGTFFDSELNRYPELINPWDQEAKAKNVHATVGEVYGWKGSMLDHWPDLNKNLVNAGIKVYCCNRDSLLVQSDLSEYRPIIT</sequence>
<evidence type="ECO:0000313" key="2">
    <source>
        <dbReference type="Proteomes" id="UP000003959"/>
    </source>
</evidence>
<protein>
    <recommendedName>
        <fullName evidence="3">DUF115 domain-containing protein</fullName>
    </recommendedName>
</protein>
<proteinExistence type="predicted"/>
<keyword evidence="2" id="KW-1185">Reference proteome</keyword>